<feature type="domain" description="Phosphatidylinositol-specific phospholipase C X" evidence="1">
    <location>
        <begin position="140"/>
        <end position="295"/>
    </location>
</feature>
<dbReference type="PANTHER" id="PTHR13593:SF113">
    <property type="entry name" value="SI:DKEY-266F7.9"/>
    <property type="match status" value="1"/>
</dbReference>
<dbReference type="InterPro" id="IPR051057">
    <property type="entry name" value="PI-PLC_domain"/>
</dbReference>
<name>A0AAD5UXX8_9APHY</name>
<dbReference type="InterPro" id="IPR017946">
    <property type="entry name" value="PLC-like_Pdiesterase_TIM-brl"/>
</dbReference>
<evidence type="ECO:0000313" key="3">
    <source>
        <dbReference type="Proteomes" id="UP001212997"/>
    </source>
</evidence>
<comment type="caution">
    <text evidence="2">The sequence shown here is derived from an EMBL/GenBank/DDBJ whole genome shotgun (WGS) entry which is preliminary data.</text>
</comment>
<dbReference type="SMART" id="SM00148">
    <property type="entry name" value="PLCXc"/>
    <property type="match status" value="1"/>
</dbReference>
<dbReference type="PANTHER" id="PTHR13593">
    <property type="match status" value="1"/>
</dbReference>
<dbReference type="GO" id="GO:0008081">
    <property type="term" value="F:phosphoric diester hydrolase activity"/>
    <property type="evidence" value="ECO:0007669"/>
    <property type="project" value="InterPro"/>
</dbReference>
<keyword evidence="3" id="KW-1185">Reference proteome</keyword>
<protein>
    <recommendedName>
        <fullName evidence="1">Phosphatidylinositol-specific phospholipase C X domain-containing protein</fullName>
    </recommendedName>
</protein>
<dbReference type="AlphaFoldDB" id="A0AAD5UXX8"/>
<accession>A0AAD5UXX8</accession>
<dbReference type="Gene3D" id="3.20.20.190">
    <property type="entry name" value="Phosphatidylinositol (PI) phosphodiesterase"/>
    <property type="match status" value="1"/>
</dbReference>
<evidence type="ECO:0000313" key="2">
    <source>
        <dbReference type="EMBL" id="KAJ3480788.1"/>
    </source>
</evidence>
<dbReference type="EMBL" id="JANAWD010000355">
    <property type="protein sequence ID" value="KAJ3480788.1"/>
    <property type="molecule type" value="Genomic_DNA"/>
</dbReference>
<dbReference type="GO" id="GO:0006629">
    <property type="term" value="P:lipid metabolic process"/>
    <property type="evidence" value="ECO:0007669"/>
    <property type="project" value="InterPro"/>
</dbReference>
<dbReference type="PROSITE" id="PS50007">
    <property type="entry name" value="PIPLC_X_DOMAIN"/>
    <property type="match status" value="1"/>
</dbReference>
<dbReference type="SUPFAM" id="SSF51695">
    <property type="entry name" value="PLC-like phosphodiesterases"/>
    <property type="match status" value="1"/>
</dbReference>
<dbReference type="Proteomes" id="UP001212997">
    <property type="component" value="Unassembled WGS sequence"/>
</dbReference>
<reference evidence="2" key="1">
    <citation type="submission" date="2022-07" db="EMBL/GenBank/DDBJ databases">
        <title>Genome Sequence of Physisporinus lineatus.</title>
        <authorList>
            <person name="Buettner E."/>
        </authorList>
    </citation>
    <scope>NUCLEOTIDE SEQUENCE</scope>
    <source>
        <strain evidence="2">VT162</strain>
    </source>
</reference>
<gene>
    <name evidence="2" type="ORF">NLI96_g8107</name>
</gene>
<dbReference type="InterPro" id="IPR000909">
    <property type="entry name" value="PLipase_C_PInositol-sp_X_dom"/>
</dbReference>
<sequence>MSPRLLDFDGALVGDHAENCKRVKERLVELNPGYNIFIYWGATDNAIPQNLTDWRAGTFTSRSGRFSWGYTYNYFVFQEGEIIWSGKDVPDKLCMTRDNYDFFDGREYHLQKLSRKKVDWGNWMGQLRKSLGTRQAQLYLSSLSLPSTHNSHALASNIFSSWAWTSYIPGILGDVHATAASVATCQSASVKEQLEMGVRCIDLRVGEGLKLRHGKVELTGNLGDIVKVMDEFLAAHPSETIMFQAKWDNEPYSDENRSRTATEVAKLLQNYPRALIRSSQPKLSECEGKMVLFNDNGQGAWAPESVPFAVNVEGEGDLDRQWDGMKKTVEQMQSCSNIQDGRFCDLWCCAESLHNWSDPLDVITGKKEVTRPQTCGAEDAQRRSGRLGRVNVDFAERNLVHEIVLWNFDNGFLSF</sequence>
<dbReference type="Pfam" id="PF00388">
    <property type="entry name" value="PI-PLC-X"/>
    <property type="match status" value="1"/>
</dbReference>
<organism evidence="2 3">
    <name type="scientific">Meripilus lineatus</name>
    <dbReference type="NCBI Taxonomy" id="2056292"/>
    <lineage>
        <taxon>Eukaryota</taxon>
        <taxon>Fungi</taxon>
        <taxon>Dikarya</taxon>
        <taxon>Basidiomycota</taxon>
        <taxon>Agaricomycotina</taxon>
        <taxon>Agaricomycetes</taxon>
        <taxon>Polyporales</taxon>
        <taxon>Meripilaceae</taxon>
        <taxon>Meripilus</taxon>
    </lineage>
</organism>
<evidence type="ECO:0000259" key="1">
    <source>
        <dbReference type="SMART" id="SM00148"/>
    </source>
</evidence>
<proteinExistence type="predicted"/>